<dbReference type="PANTHER" id="PTHR33909">
    <property type="entry name" value="SEC TRANSLOCON ACCESSORY COMPLEX SUBUNIT YAJC"/>
    <property type="match status" value="1"/>
</dbReference>
<dbReference type="EMBL" id="MCHY01000008">
    <property type="protein sequence ID" value="RKD23923.1"/>
    <property type="molecule type" value="Genomic_DNA"/>
</dbReference>
<keyword evidence="5 10" id="KW-0812">Transmembrane</keyword>
<dbReference type="PRINTS" id="PR01853">
    <property type="entry name" value="YAJCTRNLCASE"/>
</dbReference>
<dbReference type="Pfam" id="PF02699">
    <property type="entry name" value="YajC"/>
    <property type="match status" value="1"/>
</dbReference>
<evidence type="ECO:0000256" key="4">
    <source>
        <dbReference type="ARBA" id="ARBA00022475"/>
    </source>
</evidence>
<organism evidence="11 12">
    <name type="scientific">Ammoniphilus oxalaticus</name>
    <dbReference type="NCBI Taxonomy" id="66863"/>
    <lineage>
        <taxon>Bacteria</taxon>
        <taxon>Bacillati</taxon>
        <taxon>Bacillota</taxon>
        <taxon>Bacilli</taxon>
        <taxon>Bacillales</taxon>
        <taxon>Paenibacillaceae</taxon>
        <taxon>Aneurinibacillus group</taxon>
        <taxon>Ammoniphilus</taxon>
    </lineage>
</organism>
<keyword evidence="3" id="KW-0813">Transport</keyword>
<dbReference type="InterPro" id="IPR003849">
    <property type="entry name" value="Preprotein_translocase_YajC"/>
</dbReference>
<evidence type="ECO:0000256" key="6">
    <source>
        <dbReference type="ARBA" id="ARBA00022927"/>
    </source>
</evidence>
<evidence type="ECO:0000256" key="2">
    <source>
        <dbReference type="ARBA" id="ARBA00006742"/>
    </source>
</evidence>
<keyword evidence="7 10" id="KW-1133">Transmembrane helix</keyword>
<keyword evidence="12" id="KW-1185">Reference proteome</keyword>
<dbReference type="NCBIfam" id="TIGR00739">
    <property type="entry name" value="yajC"/>
    <property type="match status" value="1"/>
</dbReference>
<comment type="subcellular location">
    <subcellularLocation>
        <location evidence="1">Cell membrane</location>
        <topology evidence="1">Single-pass membrane protein</topology>
    </subcellularLocation>
</comment>
<dbReference type="AlphaFoldDB" id="A0A419SIU1"/>
<evidence type="ECO:0000256" key="8">
    <source>
        <dbReference type="ARBA" id="ARBA00023010"/>
    </source>
</evidence>
<dbReference type="GO" id="GO:0015031">
    <property type="term" value="P:protein transport"/>
    <property type="evidence" value="ECO:0007669"/>
    <property type="project" value="UniProtKB-KW"/>
</dbReference>
<gene>
    <name evidence="11" type="ORF">BEP19_05715</name>
</gene>
<evidence type="ECO:0000313" key="11">
    <source>
        <dbReference type="EMBL" id="RKD23923.1"/>
    </source>
</evidence>
<evidence type="ECO:0000313" key="12">
    <source>
        <dbReference type="Proteomes" id="UP000284219"/>
    </source>
</evidence>
<keyword evidence="8" id="KW-0811">Translocation</keyword>
<dbReference type="OrthoDB" id="9800132at2"/>
<dbReference type="RefSeq" id="WP_120189153.1">
    <property type="nucleotide sequence ID" value="NZ_MCHY01000008.1"/>
</dbReference>
<feature type="transmembrane region" description="Helical" evidence="10">
    <location>
        <begin position="12"/>
        <end position="31"/>
    </location>
</feature>
<dbReference type="Proteomes" id="UP000284219">
    <property type="component" value="Unassembled WGS sequence"/>
</dbReference>
<dbReference type="SMART" id="SM01323">
    <property type="entry name" value="YajC"/>
    <property type="match status" value="1"/>
</dbReference>
<reference evidence="11 12" key="1">
    <citation type="submission" date="2016-08" db="EMBL/GenBank/DDBJ databases">
        <title>Novel Firmicute Genomes.</title>
        <authorList>
            <person name="Poppleton D.I."/>
            <person name="Gribaldo S."/>
        </authorList>
    </citation>
    <scope>NUCLEOTIDE SEQUENCE [LARGE SCALE GENOMIC DNA]</scope>
    <source>
        <strain evidence="11 12">RAOx-1</strain>
    </source>
</reference>
<evidence type="ECO:0000256" key="9">
    <source>
        <dbReference type="ARBA" id="ARBA00023136"/>
    </source>
</evidence>
<keyword evidence="6" id="KW-0653">Protein transport</keyword>
<comment type="caution">
    <text evidence="11">The sequence shown here is derived from an EMBL/GenBank/DDBJ whole genome shotgun (WGS) entry which is preliminary data.</text>
</comment>
<dbReference type="PANTHER" id="PTHR33909:SF1">
    <property type="entry name" value="SEC TRANSLOCON ACCESSORY COMPLEX SUBUNIT YAJC"/>
    <property type="match status" value="1"/>
</dbReference>
<comment type="similarity">
    <text evidence="2">Belongs to the YajC family.</text>
</comment>
<evidence type="ECO:0000256" key="5">
    <source>
        <dbReference type="ARBA" id="ARBA00022692"/>
    </source>
</evidence>
<evidence type="ECO:0000256" key="3">
    <source>
        <dbReference type="ARBA" id="ARBA00022448"/>
    </source>
</evidence>
<name>A0A419SIU1_9BACL</name>
<protein>
    <submittedName>
        <fullName evidence="11">Preprotein translocase subunit YajC</fullName>
    </submittedName>
</protein>
<evidence type="ECO:0000256" key="7">
    <source>
        <dbReference type="ARBA" id="ARBA00022989"/>
    </source>
</evidence>
<evidence type="ECO:0000256" key="10">
    <source>
        <dbReference type="SAM" id="Phobius"/>
    </source>
</evidence>
<sequence>MVELAASPPGGLGGSFIPLILMVAIFYFLLIRPQQRRQKQRNAMLGAVKVGDKIVTIGGIHGTIMSLDDGSVQLQIADNIQITIDRQAINQVKASDADTDTDTETLTTT</sequence>
<proteinExistence type="inferred from homology"/>
<accession>A0A419SIU1</accession>
<keyword evidence="9 10" id="KW-0472">Membrane</keyword>
<keyword evidence="4" id="KW-1003">Cell membrane</keyword>
<dbReference type="GO" id="GO:0005886">
    <property type="term" value="C:plasma membrane"/>
    <property type="evidence" value="ECO:0007669"/>
    <property type="project" value="UniProtKB-SubCell"/>
</dbReference>
<evidence type="ECO:0000256" key="1">
    <source>
        <dbReference type="ARBA" id="ARBA00004162"/>
    </source>
</evidence>